<reference evidence="1 2" key="1">
    <citation type="submission" date="2016-07" db="EMBL/GenBank/DDBJ databases">
        <title>Draft genome of the white-rot fungus Obba rivulosa 3A-2.</title>
        <authorList>
            <consortium name="DOE Joint Genome Institute"/>
            <person name="Miettinen O."/>
            <person name="Riley R."/>
            <person name="Acob R."/>
            <person name="Barry K."/>
            <person name="Cullen D."/>
            <person name="De Vries R."/>
            <person name="Hainaut M."/>
            <person name="Hatakka A."/>
            <person name="Henrissat B."/>
            <person name="Hilden K."/>
            <person name="Kuo R."/>
            <person name="Labutti K."/>
            <person name="Lipzen A."/>
            <person name="Makela M.R."/>
            <person name="Sandor L."/>
            <person name="Spatafora J.W."/>
            <person name="Grigoriev I.V."/>
            <person name="Hibbett D.S."/>
        </authorList>
    </citation>
    <scope>NUCLEOTIDE SEQUENCE [LARGE SCALE GENOMIC DNA]</scope>
    <source>
        <strain evidence="1 2">3A-2</strain>
    </source>
</reference>
<keyword evidence="2" id="KW-1185">Reference proteome</keyword>
<accession>A0A8E2AQR5</accession>
<organism evidence="1 2">
    <name type="scientific">Obba rivulosa</name>
    <dbReference type="NCBI Taxonomy" id="1052685"/>
    <lineage>
        <taxon>Eukaryota</taxon>
        <taxon>Fungi</taxon>
        <taxon>Dikarya</taxon>
        <taxon>Basidiomycota</taxon>
        <taxon>Agaricomycotina</taxon>
        <taxon>Agaricomycetes</taxon>
        <taxon>Polyporales</taxon>
        <taxon>Gelatoporiaceae</taxon>
        <taxon>Obba</taxon>
    </lineage>
</organism>
<name>A0A8E2AQR5_9APHY</name>
<dbReference type="AlphaFoldDB" id="A0A8E2AQR5"/>
<dbReference type="Proteomes" id="UP000250043">
    <property type="component" value="Unassembled WGS sequence"/>
</dbReference>
<dbReference type="EMBL" id="KV722518">
    <property type="protein sequence ID" value="OCH86645.1"/>
    <property type="molecule type" value="Genomic_DNA"/>
</dbReference>
<sequence>MRWLTFHLPQSRVCIRMRIYVRKCGTSSSLRYTAARQYSRWRWVILSSTSCLTTAGYLKTAAPPHEILPRTFPSLKLEGQSFIIGQRS</sequence>
<evidence type="ECO:0000313" key="2">
    <source>
        <dbReference type="Proteomes" id="UP000250043"/>
    </source>
</evidence>
<evidence type="ECO:0000313" key="1">
    <source>
        <dbReference type="EMBL" id="OCH86645.1"/>
    </source>
</evidence>
<gene>
    <name evidence="1" type="ORF">OBBRIDRAFT_214099</name>
</gene>
<protein>
    <submittedName>
        <fullName evidence="1">Uncharacterized protein</fullName>
    </submittedName>
</protein>
<proteinExistence type="predicted"/>